<dbReference type="PANTHER" id="PTHR30041:SF8">
    <property type="entry name" value="PROTEIN YFFB"/>
    <property type="match status" value="1"/>
</dbReference>
<feature type="region of interest" description="Disordered" evidence="2">
    <location>
        <begin position="1"/>
        <end position="22"/>
    </location>
</feature>
<evidence type="ECO:0000256" key="2">
    <source>
        <dbReference type="SAM" id="MobiDB-lite"/>
    </source>
</evidence>
<comment type="caution">
    <text evidence="3">The sequence shown here is derived from an EMBL/GenBank/DDBJ whole genome shotgun (WGS) entry which is preliminary data.</text>
</comment>
<keyword evidence="4" id="KW-1185">Reference proteome</keyword>
<dbReference type="InterPro" id="IPR006504">
    <property type="entry name" value="Tscrpt_reg_Spx/MgsR"/>
</dbReference>
<evidence type="ECO:0000313" key="4">
    <source>
        <dbReference type="Proteomes" id="UP001373159"/>
    </source>
</evidence>
<feature type="compositionally biased region" description="Basic and acidic residues" evidence="2">
    <location>
        <begin position="143"/>
        <end position="154"/>
    </location>
</feature>
<proteinExistence type="inferred from homology"/>
<protein>
    <submittedName>
        <fullName evidence="3">Arsenate reductase family protein</fullName>
    </submittedName>
</protein>
<dbReference type="Gene3D" id="3.40.30.10">
    <property type="entry name" value="Glutaredoxin"/>
    <property type="match status" value="1"/>
</dbReference>
<dbReference type="SUPFAM" id="SSF52833">
    <property type="entry name" value="Thioredoxin-like"/>
    <property type="match status" value="1"/>
</dbReference>
<dbReference type="InterPro" id="IPR006660">
    <property type="entry name" value="Arsenate_reductase-like"/>
</dbReference>
<dbReference type="NCBIfam" id="TIGR01617">
    <property type="entry name" value="arsC_related"/>
    <property type="match status" value="1"/>
</dbReference>
<organism evidence="3 4">
    <name type="scientific">Bifidobacterium favimelis</name>
    <dbReference type="NCBI Taxonomy" id="3122979"/>
    <lineage>
        <taxon>Bacteria</taxon>
        <taxon>Bacillati</taxon>
        <taxon>Actinomycetota</taxon>
        <taxon>Actinomycetes</taxon>
        <taxon>Bifidobacteriales</taxon>
        <taxon>Bifidobacteriaceae</taxon>
        <taxon>Bifidobacterium</taxon>
    </lineage>
</organism>
<feature type="region of interest" description="Disordered" evidence="2">
    <location>
        <begin position="143"/>
        <end position="164"/>
    </location>
</feature>
<evidence type="ECO:0000313" key="3">
    <source>
        <dbReference type="EMBL" id="MEK0306812.1"/>
    </source>
</evidence>
<dbReference type="PANTHER" id="PTHR30041">
    <property type="entry name" value="ARSENATE REDUCTASE"/>
    <property type="match status" value="1"/>
</dbReference>
<dbReference type="Proteomes" id="UP001373159">
    <property type="component" value="Unassembled WGS sequence"/>
</dbReference>
<dbReference type="PROSITE" id="PS51353">
    <property type="entry name" value="ARSC"/>
    <property type="match status" value="1"/>
</dbReference>
<evidence type="ECO:0000256" key="1">
    <source>
        <dbReference type="PROSITE-ProRule" id="PRU01282"/>
    </source>
</evidence>
<dbReference type="CDD" id="cd03036">
    <property type="entry name" value="ArsC_like"/>
    <property type="match status" value="1"/>
</dbReference>
<reference evidence="3 4" key="1">
    <citation type="submission" date="2024-02" db="EMBL/GenBank/DDBJ databases">
        <title>Bifidobacterium honeyensis sp. nov., isolated from the comb honey.</title>
        <authorList>
            <person name="Liu W."/>
            <person name="Li Y."/>
        </authorList>
    </citation>
    <scope>NUCLEOTIDE SEQUENCE [LARGE SCALE GENOMIC DNA]</scope>
    <source>
        <strain evidence="3 4">IMAU50988</strain>
    </source>
</reference>
<dbReference type="EMBL" id="JBANBB010000001">
    <property type="protein sequence ID" value="MEK0306812.1"/>
    <property type="molecule type" value="Genomic_DNA"/>
</dbReference>
<dbReference type="Pfam" id="PF03960">
    <property type="entry name" value="ArsC"/>
    <property type="match status" value="1"/>
</dbReference>
<sequence length="164" mass="17930">MTVREAVLGHPDGPGDDEAAGGGRAAGDLPLLLCYRPCSTCARARAWLEAAGIAYRERDIKADNPGRQEIEDWQGASGLPLRRFFNTSGRAYRSLDLARRLPGMSREEALDLLSSDGMLLKRPILVTGSQVLVGFRPDQWADRFGRQADREKQGGDMNGNSNKS</sequence>
<dbReference type="InterPro" id="IPR036249">
    <property type="entry name" value="Thioredoxin-like_sf"/>
</dbReference>
<gene>
    <name evidence="3" type="ORF">V8P97_04965</name>
</gene>
<dbReference type="RefSeq" id="WP_340469366.1">
    <property type="nucleotide sequence ID" value="NZ_JBANBB010000001.1"/>
</dbReference>
<name>A0ABU8ZQR9_9BIFI</name>
<comment type="similarity">
    <text evidence="1">Belongs to the ArsC family.</text>
</comment>
<accession>A0ABU8ZQR9</accession>